<dbReference type="PRINTS" id="PR01837">
    <property type="entry name" value="MGTCSAPBPROT"/>
</dbReference>
<dbReference type="Proteomes" id="UP000256388">
    <property type="component" value="Unassembled WGS sequence"/>
</dbReference>
<keyword evidence="4 7" id="KW-0812">Transmembrane</keyword>
<dbReference type="PANTHER" id="PTHR33778:SF1">
    <property type="entry name" value="MAGNESIUM TRANSPORTER YHID-RELATED"/>
    <property type="match status" value="1"/>
</dbReference>
<feature type="transmembrane region" description="Helical" evidence="7">
    <location>
        <begin position="32"/>
        <end position="52"/>
    </location>
</feature>
<reference evidence="9 10" key="1">
    <citation type="submission" date="2018-08" db="EMBL/GenBank/DDBJ databases">
        <title>Genomic Encyclopedia of Type Strains, Phase IV (KMG-IV): sequencing the most valuable type-strain genomes for metagenomic binning, comparative biology and taxonomic classification.</title>
        <authorList>
            <person name="Goeker M."/>
        </authorList>
    </citation>
    <scope>NUCLEOTIDE SEQUENCE [LARGE SCALE GENOMIC DNA]</scope>
    <source>
        <strain evidence="9 10">DSM 23923</strain>
    </source>
</reference>
<keyword evidence="3" id="KW-1003">Cell membrane</keyword>
<keyword evidence="10" id="KW-1185">Reference proteome</keyword>
<accession>A0A3E0A2Y9</accession>
<dbReference type="SUPFAM" id="SSF103473">
    <property type="entry name" value="MFS general substrate transporter"/>
    <property type="match status" value="1"/>
</dbReference>
<dbReference type="InterPro" id="IPR036259">
    <property type="entry name" value="MFS_trans_sf"/>
</dbReference>
<evidence type="ECO:0000256" key="4">
    <source>
        <dbReference type="ARBA" id="ARBA00022692"/>
    </source>
</evidence>
<evidence type="ECO:0000256" key="1">
    <source>
        <dbReference type="ARBA" id="ARBA00004651"/>
    </source>
</evidence>
<evidence type="ECO:0000256" key="5">
    <source>
        <dbReference type="ARBA" id="ARBA00022989"/>
    </source>
</evidence>
<feature type="transmembrane region" description="Helical" evidence="7">
    <location>
        <begin position="112"/>
        <end position="130"/>
    </location>
</feature>
<keyword evidence="6 7" id="KW-0472">Membrane</keyword>
<proteinExistence type="inferred from homology"/>
<feature type="transmembrane region" description="Helical" evidence="7">
    <location>
        <begin position="89"/>
        <end position="106"/>
    </location>
</feature>
<dbReference type="Pfam" id="PF02308">
    <property type="entry name" value="MgtC"/>
    <property type="match status" value="1"/>
</dbReference>
<gene>
    <name evidence="9" type="ORF">DFR64_3084</name>
</gene>
<dbReference type="PANTHER" id="PTHR33778">
    <property type="entry name" value="PROTEIN MGTC"/>
    <property type="match status" value="1"/>
</dbReference>
<evidence type="ECO:0000313" key="9">
    <source>
        <dbReference type="EMBL" id="REG04733.1"/>
    </source>
</evidence>
<feature type="transmembrane region" description="Helical" evidence="7">
    <location>
        <begin position="64"/>
        <end position="82"/>
    </location>
</feature>
<dbReference type="EMBL" id="QUMS01000006">
    <property type="protein sequence ID" value="REG04733.1"/>
    <property type="molecule type" value="Genomic_DNA"/>
</dbReference>
<evidence type="ECO:0000256" key="3">
    <source>
        <dbReference type="ARBA" id="ARBA00022475"/>
    </source>
</evidence>
<feature type="domain" description="MgtC/SapB/SrpB/YhiD N-terminal" evidence="8">
    <location>
        <begin position="11"/>
        <end position="134"/>
    </location>
</feature>
<comment type="similarity">
    <text evidence="2">Belongs to the MgtC/SapB family.</text>
</comment>
<evidence type="ECO:0000256" key="7">
    <source>
        <dbReference type="SAM" id="Phobius"/>
    </source>
</evidence>
<name>A0A3E0A2Y9_9CHLR</name>
<dbReference type="AlphaFoldDB" id="A0A3E0A2Y9"/>
<evidence type="ECO:0000256" key="2">
    <source>
        <dbReference type="ARBA" id="ARBA00009298"/>
    </source>
</evidence>
<evidence type="ECO:0000259" key="8">
    <source>
        <dbReference type="Pfam" id="PF02308"/>
    </source>
</evidence>
<dbReference type="GO" id="GO:0005886">
    <property type="term" value="C:plasma membrane"/>
    <property type="evidence" value="ECO:0007669"/>
    <property type="project" value="UniProtKB-SubCell"/>
</dbReference>
<protein>
    <submittedName>
        <fullName evidence="9">Putative Mg2+ transporter-C (MgtC) family protein</fullName>
    </submittedName>
</protein>
<keyword evidence="5 7" id="KW-1133">Transmembrane helix</keyword>
<dbReference type="InterPro" id="IPR003416">
    <property type="entry name" value="MgtC/SapB/SrpB/YhiD_fam"/>
</dbReference>
<organism evidence="9 10">
    <name type="scientific">Pelolinea submarina</name>
    <dbReference type="NCBI Taxonomy" id="913107"/>
    <lineage>
        <taxon>Bacteria</taxon>
        <taxon>Bacillati</taxon>
        <taxon>Chloroflexota</taxon>
        <taxon>Anaerolineae</taxon>
        <taxon>Anaerolineales</taxon>
        <taxon>Anaerolineaceae</taxon>
        <taxon>Pelolinea</taxon>
    </lineage>
</organism>
<evidence type="ECO:0000313" key="10">
    <source>
        <dbReference type="Proteomes" id="UP000256388"/>
    </source>
</evidence>
<comment type="caution">
    <text evidence="9">The sequence shown here is derived from an EMBL/GenBank/DDBJ whole genome shotgun (WGS) entry which is preliminary data.</text>
</comment>
<comment type="subcellular location">
    <subcellularLocation>
        <location evidence="1">Cell membrane</location>
        <topology evidence="1">Multi-pass membrane protein</topology>
    </subcellularLocation>
</comment>
<dbReference type="RefSeq" id="WP_116226327.1">
    <property type="nucleotide sequence ID" value="NZ_AP018437.1"/>
</dbReference>
<dbReference type="OrthoDB" id="9811198at2"/>
<dbReference type="InterPro" id="IPR049177">
    <property type="entry name" value="MgtC_SapB_SrpB_YhiD_N"/>
</dbReference>
<evidence type="ECO:0000256" key="6">
    <source>
        <dbReference type="ARBA" id="ARBA00023136"/>
    </source>
</evidence>
<sequence>MRFEIEYVYRLLTALVLGGIIGAERERLKKAVGLRTLILISVGSALFTILSLEMVGPDGSNPGRVAAQVVSGIGFLGAGVILEERGRVVGLTTAATIWIAAAIGMAAGVGEYVLAAGTALIVMIVLLLFTRLEDRLEISSEERTYEITAKISWDKYKEIKNLFKEHGLVINHTKQEKKGDKMVCTFEILGSTKKHDKVVQKLLSDKEILEVWF</sequence>